<keyword evidence="1" id="KW-1133">Transmembrane helix</keyword>
<keyword evidence="2" id="KW-0732">Signal</keyword>
<keyword evidence="1" id="KW-0812">Transmembrane</keyword>
<dbReference type="RefSeq" id="WP_189517406.1">
    <property type="nucleotide sequence ID" value="NZ_BMXG01000032.1"/>
</dbReference>
<evidence type="ECO:0008006" key="5">
    <source>
        <dbReference type="Google" id="ProtNLM"/>
    </source>
</evidence>
<feature type="transmembrane region" description="Helical" evidence="1">
    <location>
        <begin position="271"/>
        <end position="288"/>
    </location>
</feature>
<keyword evidence="1" id="KW-0472">Membrane</keyword>
<evidence type="ECO:0000256" key="1">
    <source>
        <dbReference type="SAM" id="Phobius"/>
    </source>
</evidence>
<name>A0A8J3DF08_9BACT</name>
<feature type="chain" id="PRO_5035187097" description="PEP-CTERM sorting domain-containing protein" evidence="2">
    <location>
        <begin position="21"/>
        <end position="293"/>
    </location>
</feature>
<protein>
    <recommendedName>
        <fullName evidence="5">PEP-CTERM sorting domain-containing protein</fullName>
    </recommendedName>
</protein>
<reference evidence="3" key="1">
    <citation type="journal article" date="2014" name="Int. J. Syst. Evol. Microbiol.">
        <title>Complete genome sequence of Corynebacterium casei LMG S-19264T (=DSM 44701T), isolated from a smear-ripened cheese.</title>
        <authorList>
            <consortium name="US DOE Joint Genome Institute (JGI-PGF)"/>
            <person name="Walter F."/>
            <person name="Albersmeier A."/>
            <person name="Kalinowski J."/>
            <person name="Ruckert C."/>
        </authorList>
    </citation>
    <scope>NUCLEOTIDE SEQUENCE</scope>
    <source>
        <strain evidence="3">KCTC 12870</strain>
    </source>
</reference>
<evidence type="ECO:0000313" key="3">
    <source>
        <dbReference type="EMBL" id="GHC13345.1"/>
    </source>
</evidence>
<keyword evidence="4" id="KW-1185">Reference proteome</keyword>
<proteinExistence type="predicted"/>
<dbReference type="Proteomes" id="UP000642829">
    <property type="component" value="Unassembled WGS sequence"/>
</dbReference>
<gene>
    <name evidence="3" type="ORF">GCM10007047_33350</name>
</gene>
<accession>A0A8J3DF08</accession>
<organism evidence="3 4">
    <name type="scientific">Cerasicoccus arenae</name>
    <dbReference type="NCBI Taxonomy" id="424488"/>
    <lineage>
        <taxon>Bacteria</taxon>
        <taxon>Pseudomonadati</taxon>
        <taxon>Verrucomicrobiota</taxon>
        <taxon>Opitutia</taxon>
        <taxon>Puniceicoccales</taxon>
        <taxon>Cerasicoccaceae</taxon>
        <taxon>Cerasicoccus</taxon>
    </lineage>
</organism>
<evidence type="ECO:0000256" key="2">
    <source>
        <dbReference type="SAM" id="SignalP"/>
    </source>
</evidence>
<dbReference type="EMBL" id="BMXG01000032">
    <property type="protein sequence ID" value="GHC13345.1"/>
    <property type="molecule type" value="Genomic_DNA"/>
</dbReference>
<comment type="caution">
    <text evidence="3">The sequence shown here is derived from an EMBL/GenBank/DDBJ whole genome shotgun (WGS) entry which is preliminary data.</text>
</comment>
<feature type="signal peptide" evidence="2">
    <location>
        <begin position="1"/>
        <end position="20"/>
    </location>
</feature>
<evidence type="ECO:0000313" key="4">
    <source>
        <dbReference type="Proteomes" id="UP000642829"/>
    </source>
</evidence>
<sequence length="293" mass="30502">MKYTKLISSTCLLASISALHGQISLTDAGYTQDFNATGTFSLSYGTGSHTWTDNSTIPGWYAATDSPNNGNYRASNGRGQSPTSVTPNSSLFAFRTGTGIDGNDGALGSIADGTHHAVIGVQFTNNTASAINGLDISYTGEQWAWNSSSDLNSLNFAYSTDATSLSTGVWTDVSLLNFTALYSGGSGEALNGNSDEIFENGTGYVAKTAGQAGGPGATNFTNIGSTLTGLSIAPGETFWFRWTDNFNDEGFSGVGQGIAIDNFSVGVIPEFSSVALSLGGVALALCFLRRRTR</sequence>
<reference evidence="3" key="2">
    <citation type="submission" date="2020-09" db="EMBL/GenBank/DDBJ databases">
        <authorList>
            <person name="Sun Q."/>
            <person name="Kim S."/>
        </authorList>
    </citation>
    <scope>NUCLEOTIDE SEQUENCE</scope>
    <source>
        <strain evidence="3">KCTC 12870</strain>
    </source>
</reference>
<dbReference type="AlphaFoldDB" id="A0A8J3DF08"/>